<gene>
    <name evidence="1" type="primary">clpB</name>
    <name evidence="1" type="ORF">rsdtw13_22110</name>
</gene>
<dbReference type="Proteomes" id="UP001058074">
    <property type="component" value="Unassembled WGS sequence"/>
</dbReference>
<protein>
    <submittedName>
        <fullName evidence="1">Chaperone protein ClpB</fullName>
    </submittedName>
</protein>
<organism evidence="1 2">
    <name type="scientific">Inconstantimicrobium mannanitabidum</name>
    <dbReference type="NCBI Taxonomy" id="1604901"/>
    <lineage>
        <taxon>Bacteria</taxon>
        <taxon>Bacillati</taxon>
        <taxon>Bacillota</taxon>
        <taxon>Clostridia</taxon>
        <taxon>Eubacteriales</taxon>
        <taxon>Clostridiaceae</taxon>
        <taxon>Inconstantimicrobium</taxon>
    </lineage>
</organism>
<evidence type="ECO:0000313" key="1">
    <source>
        <dbReference type="EMBL" id="GKX66953.1"/>
    </source>
</evidence>
<dbReference type="EMBL" id="BROD01000001">
    <property type="protein sequence ID" value="GKX66953.1"/>
    <property type="molecule type" value="Genomic_DNA"/>
</dbReference>
<name>A0ACB5RCH8_9CLOT</name>
<proteinExistence type="predicted"/>
<sequence length="866" mass="98142">MNIEKMTLRVQESLSDAQTTAVRCNHQQVDVIHLFSALLNQEDGLIPNIFERMGKNIQQMRKKVSDTLDNMPKVLGDAASSSAVYATRKIEETLVKAEQIADKYKDSYISVEHVMLAIMEVEKSGAVSDILKQFNINEKDFLKVLANIRGNQRVDTQDPEGTYDALKKYGTNLIELAKQHKLDPVIGRDEEIRRTIRILSRRTKNNPVLIGEPGVGKTAIVEGLAERIVRGDVPEGLKEKIIFSLDMGALIAGAKYRGEFEERLKAVLKEVQNSEGRIILFIDEIHTIVGAGKTEGAMDAGNLIKPLLARGELHCIGATTFDEYRQYIEKDKALERRFQPVTVDEPTVEDTVSILRGLKERFEIHHGIRIHDSAIVAAAKLSDRYIQDRFLPDKAIDLIDEAGAMIRSEIDSLPTELDIVRRKIFQLETENEALLKETDDYSKNRLLELSKELAELKAKNDEMTAKYDKEKGAILEIRNLKAQLDEAKGKIEQYERAYDLNKVAELRYGEIPRLEQEIKIKEAKMKENYEGALLKEEVTENEISEIVSKWTGIPVSRLVEGEKEKLLRLEEELEKRVVGQQEAVSLVSDAVIRARAGMKDIRRPIGSFIFLGPTGVGKTELAKTLARTLFDSEDNIIRIDMSEYMEKYSVSRLIGAPPGYVGYEAGGQLTEAVRRKPYSVILFDEIEKAHEDVFNVFLQILDDGRLTDNQGKTVDFKNCIIIMTSNIGSEHLLLNQSEEIIDDNIKSSVMNEMRSRFKPEFLNRVDDIIMFKPLSNEGIKKIIDIFLADVGRRLQEKNISMNITEKGKELLAREGYDPVYGARPLRRYIEHVLETEIAKQIIKGNIQNGSTILIDASEDQLIIENK</sequence>
<comment type="caution">
    <text evidence="1">The sequence shown here is derived from an EMBL/GenBank/DDBJ whole genome shotgun (WGS) entry which is preliminary data.</text>
</comment>
<reference evidence="1" key="1">
    <citation type="journal article" date="2025" name="Int. J. Syst. Evol. Microbiol.">
        <title>Inconstantimicrobium mannanitabidum sp. nov., a novel member of the family Clostridiaceae isolated from anoxic soil under the treatment of reductive soil disinfestation.</title>
        <authorList>
            <person name="Ueki A."/>
            <person name="Tonouchi A."/>
            <person name="Honma S."/>
            <person name="Kaku N."/>
            <person name="Ueki K."/>
        </authorList>
    </citation>
    <scope>NUCLEOTIDE SEQUENCE</scope>
    <source>
        <strain evidence="1">TW13</strain>
    </source>
</reference>
<evidence type="ECO:0000313" key="2">
    <source>
        <dbReference type="Proteomes" id="UP001058074"/>
    </source>
</evidence>
<accession>A0ACB5RCH8</accession>
<keyword evidence="2" id="KW-1185">Reference proteome</keyword>